<comment type="catalytic activity">
    <reaction evidence="8">
        <text>L-lysyl-[protein] + S-adenosyl-L-methionine = N(6)-methyl-L-lysyl-[protein] + S-adenosyl-L-homocysteine + H(+)</text>
        <dbReference type="Rhea" id="RHEA:51736"/>
        <dbReference type="Rhea" id="RHEA-COMP:9752"/>
        <dbReference type="Rhea" id="RHEA-COMP:13053"/>
        <dbReference type="ChEBI" id="CHEBI:15378"/>
        <dbReference type="ChEBI" id="CHEBI:29969"/>
        <dbReference type="ChEBI" id="CHEBI:57856"/>
        <dbReference type="ChEBI" id="CHEBI:59789"/>
        <dbReference type="ChEBI" id="CHEBI:61929"/>
    </reaction>
</comment>
<dbReference type="InterPro" id="IPR052097">
    <property type="entry name" value="SET-MYND_domain_protein"/>
</dbReference>
<dbReference type="PANTHER" id="PTHR46165:SF2">
    <property type="entry name" value="SET AND MYND DOMAIN-CONTAINING PROTEIN 4"/>
    <property type="match status" value="1"/>
</dbReference>
<evidence type="ECO:0000313" key="10">
    <source>
        <dbReference type="EMBL" id="CAL4069982.1"/>
    </source>
</evidence>
<dbReference type="Gene3D" id="1.25.40.10">
    <property type="entry name" value="Tetratricopeptide repeat domain"/>
    <property type="match status" value="1"/>
</dbReference>
<dbReference type="InterPro" id="IPR001214">
    <property type="entry name" value="SET_dom"/>
</dbReference>
<evidence type="ECO:0000313" key="11">
    <source>
        <dbReference type="Proteomes" id="UP001497623"/>
    </source>
</evidence>
<evidence type="ECO:0000256" key="8">
    <source>
        <dbReference type="ARBA" id="ARBA00048985"/>
    </source>
</evidence>
<dbReference type="SUPFAM" id="SSF48452">
    <property type="entry name" value="TPR-like"/>
    <property type="match status" value="1"/>
</dbReference>
<sequence>MAFHTLYHKFRNALQESWQTGECASHFGPTSTLEEMFTYLCLHENAQMFLHPPSMDDLRISQKLASESDRFRNEGNKFYKERLLEQALITYNYSILAAPHPPVQSVHEGGSLSFETGVYESLSLGYANRSAVLVELGQYALALNDVDRALALGYPKEKRHKLQERRAKCLISLGKQNEAVDGLESAIEDLKKLSLESKENEEFVTASEKLTKMKSTTKFSSTPISPYNRRIFYTGPSEPPILHDPNPDVPVLNSAVKIAYTPVRGRHLVATRDIQPGEVLGVEEALVAVVRHDNTLSSHCNHCLRRAPCPVPCPRCSLVVFCSGKCRDRSVLGEHGGECPVLDSLLLLKLDNSAALAFRIIAKMRLDKLKQHVAAFAHNGHKPLLQVCRDYRALYYLESHITARPEEELQEATAAAVILTKLLFESCPNFLKDDNHKSITLTVQDYPLVGAQFIRLILGIECNSHCLKEVAVVAEDRSGSPAARGQDIGYGVFSALSLINHSCAPNALTSALGRTKFLYSVAFIPKGYEVTDTYGERFVSHTRAQRRESLQKTYFFCCGCIACLADWPMFLHLPNQVQLRCPLCARPLSGTACSFCEVDCTSSTKTKSGIQLYNAIEVQNQLSHKWKIYEQAASEIRNGYVTANNIGDVITVLQLLESYAHQPNQHYILVQETLMAAFDIQGSVIYR</sequence>
<dbReference type="Pfam" id="PF00856">
    <property type="entry name" value="SET"/>
    <property type="match status" value="1"/>
</dbReference>
<evidence type="ECO:0000256" key="7">
    <source>
        <dbReference type="ARBA" id="ARBA00023242"/>
    </source>
</evidence>
<comment type="caution">
    <text evidence="10">The sequence shown here is derived from an EMBL/GenBank/DDBJ whole genome shotgun (WGS) entry which is preliminary data.</text>
</comment>
<dbReference type="InterPro" id="IPR011990">
    <property type="entry name" value="TPR-like_helical_dom_sf"/>
</dbReference>
<dbReference type="AlphaFoldDB" id="A0AAV2Q5X5"/>
<dbReference type="InterPro" id="IPR044421">
    <property type="entry name" value="SMYD4_SET"/>
</dbReference>
<evidence type="ECO:0000259" key="9">
    <source>
        <dbReference type="PROSITE" id="PS50280"/>
    </source>
</evidence>
<proteinExistence type="predicted"/>
<dbReference type="CDD" id="cd10536">
    <property type="entry name" value="SET_SMYD4"/>
    <property type="match status" value="1"/>
</dbReference>
<dbReference type="GO" id="GO:0008276">
    <property type="term" value="F:protein methyltransferase activity"/>
    <property type="evidence" value="ECO:0007669"/>
    <property type="project" value="UniProtKB-ARBA"/>
</dbReference>
<keyword evidence="7" id="KW-0539">Nucleus</keyword>
<dbReference type="Proteomes" id="UP001497623">
    <property type="component" value="Unassembled WGS sequence"/>
</dbReference>
<evidence type="ECO:0000256" key="2">
    <source>
        <dbReference type="ARBA" id="ARBA00004496"/>
    </source>
</evidence>
<gene>
    <name evidence="10" type="ORF">MNOR_LOCUS8146</name>
</gene>
<protein>
    <recommendedName>
        <fullName evidence="9">SET domain-containing protein</fullName>
    </recommendedName>
</protein>
<dbReference type="PROSITE" id="PS50280">
    <property type="entry name" value="SET"/>
    <property type="match status" value="1"/>
</dbReference>
<keyword evidence="3" id="KW-0963">Cytoplasm</keyword>
<dbReference type="SUPFAM" id="SSF82199">
    <property type="entry name" value="SET domain"/>
    <property type="match status" value="1"/>
</dbReference>
<dbReference type="GO" id="GO:0008170">
    <property type="term" value="F:N-methyltransferase activity"/>
    <property type="evidence" value="ECO:0007669"/>
    <property type="project" value="UniProtKB-ARBA"/>
</dbReference>
<comment type="subcellular location">
    <subcellularLocation>
        <location evidence="2">Cytoplasm</location>
    </subcellularLocation>
    <subcellularLocation>
        <location evidence="1">Nucleus</location>
    </subcellularLocation>
</comment>
<dbReference type="GO" id="GO:0005634">
    <property type="term" value="C:nucleus"/>
    <property type="evidence" value="ECO:0007669"/>
    <property type="project" value="UniProtKB-SubCell"/>
</dbReference>
<evidence type="ECO:0000256" key="3">
    <source>
        <dbReference type="ARBA" id="ARBA00022490"/>
    </source>
</evidence>
<accession>A0AAV2Q5X5</accession>
<reference evidence="10 11" key="1">
    <citation type="submission" date="2024-05" db="EMBL/GenBank/DDBJ databases">
        <authorList>
            <person name="Wallberg A."/>
        </authorList>
    </citation>
    <scope>NUCLEOTIDE SEQUENCE [LARGE SCALE GENOMIC DNA]</scope>
</reference>
<dbReference type="PANTHER" id="PTHR46165">
    <property type="entry name" value="SET AND MYND DOMAIN-CONTAINING PROTEIN 4"/>
    <property type="match status" value="1"/>
</dbReference>
<evidence type="ECO:0000256" key="1">
    <source>
        <dbReference type="ARBA" id="ARBA00004123"/>
    </source>
</evidence>
<keyword evidence="6" id="KW-0949">S-adenosyl-L-methionine</keyword>
<name>A0AAV2Q5X5_MEGNR</name>
<dbReference type="Gene3D" id="1.10.220.160">
    <property type="match status" value="1"/>
</dbReference>
<dbReference type="SUPFAM" id="SSF144232">
    <property type="entry name" value="HIT/MYND zinc finger-like"/>
    <property type="match status" value="1"/>
</dbReference>
<dbReference type="GO" id="GO:0032259">
    <property type="term" value="P:methylation"/>
    <property type="evidence" value="ECO:0007669"/>
    <property type="project" value="UniProtKB-KW"/>
</dbReference>
<keyword evidence="4" id="KW-0489">Methyltransferase</keyword>
<evidence type="ECO:0000256" key="5">
    <source>
        <dbReference type="ARBA" id="ARBA00022679"/>
    </source>
</evidence>
<feature type="domain" description="SET" evidence="9">
    <location>
        <begin position="254"/>
        <end position="535"/>
    </location>
</feature>
<dbReference type="GO" id="GO:0008757">
    <property type="term" value="F:S-adenosylmethionine-dependent methyltransferase activity"/>
    <property type="evidence" value="ECO:0007669"/>
    <property type="project" value="UniProtKB-ARBA"/>
</dbReference>
<dbReference type="GO" id="GO:0005737">
    <property type="term" value="C:cytoplasm"/>
    <property type="evidence" value="ECO:0007669"/>
    <property type="project" value="UniProtKB-SubCell"/>
</dbReference>
<dbReference type="InterPro" id="IPR046341">
    <property type="entry name" value="SET_dom_sf"/>
</dbReference>
<evidence type="ECO:0000256" key="4">
    <source>
        <dbReference type="ARBA" id="ARBA00022603"/>
    </source>
</evidence>
<organism evidence="10 11">
    <name type="scientific">Meganyctiphanes norvegica</name>
    <name type="common">Northern krill</name>
    <name type="synonym">Thysanopoda norvegica</name>
    <dbReference type="NCBI Taxonomy" id="48144"/>
    <lineage>
        <taxon>Eukaryota</taxon>
        <taxon>Metazoa</taxon>
        <taxon>Ecdysozoa</taxon>
        <taxon>Arthropoda</taxon>
        <taxon>Crustacea</taxon>
        <taxon>Multicrustacea</taxon>
        <taxon>Malacostraca</taxon>
        <taxon>Eumalacostraca</taxon>
        <taxon>Eucarida</taxon>
        <taxon>Euphausiacea</taxon>
        <taxon>Euphausiidae</taxon>
        <taxon>Meganyctiphanes</taxon>
    </lineage>
</organism>
<dbReference type="EMBL" id="CAXKWB010003721">
    <property type="protein sequence ID" value="CAL4069982.1"/>
    <property type="molecule type" value="Genomic_DNA"/>
</dbReference>
<dbReference type="Gene3D" id="2.170.270.10">
    <property type="entry name" value="SET domain"/>
    <property type="match status" value="1"/>
</dbReference>
<evidence type="ECO:0000256" key="6">
    <source>
        <dbReference type="ARBA" id="ARBA00022691"/>
    </source>
</evidence>
<keyword evidence="11" id="KW-1185">Reference proteome</keyword>
<dbReference type="Gene3D" id="6.10.140.2220">
    <property type="match status" value="1"/>
</dbReference>
<keyword evidence="5" id="KW-0808">Transferase</keyword>
<dbReference type="GO" id="GO:0042826">
    <property type="term" value="F:histone deacetylase binding"/>
    <property type="evidence" value="ECO:0007669"/>
    <property type="project" value="TreeGrafter"/>
</dbReference>